<gene>
    <name evidence="9" type="ORF">GA0070618_1155</name>
</gene>
<dbReference type="Gene3D" id="3.40.190.290">
    <property type="match status" value="1"/>
</dbReference>
<keyword evidence="6" id="KW-0804">Transcription</keyword>
<comment type="similarity">
    <text evidence="1">Belongs to the LysR transcriptional regulatory family.</text>
</comment>
<evidence type="ECO:0000259" key="8">
    <source>
        <dbReference type="PROSITE" id="PS50931"/>
    </source>
</evidence>
<dbReference type="PANTHER" id="PTHR30579">
    <property type="entry name" value="TRANSCRIPTIONAL REGULATOR"/>
    <property type="match status" value="1"/>
</dbReference>
<dbReference type="InParanoid" id="A0A1C4VCZ7"/>
<dbReference type="AlphaFoldDB" id="A0A1C4VCZ7"/>
<dbReference type="OrthoDB" id="3252676at2"/>
<dbReference type="RefSeq" id="WP_088980702.1">
    <property type="nucleotide sequence ID" value="NZ_LT607413.1"/>
</dbReference>
<dbReference type="GO" id="GO:0003700">
    <property type="term" value="F:DNA-binding transcription factor activity"/>
    <property type="evidence" value="ECO:0007669"/>
    <property type="project" value="InterPro"/>
</dbReference>
<name>A0A1C4VCZ7_MICEC</name>
<accession>A0A1C4VCZ7</accession>
<protein>
    <recommendedName>
        <fullName evidence="7">HTH-type transcriptional regulator LysG</fullName>
    </recommendedName>
</protein>
<evidence type="ECO:0000313" key="10">
    <source>
        <dbReference type="Proteomes" id="UP000198253"/>
    </source>
</evidence>
<dbReference type="Proteomes" id="UP000198253">
    <property type="component" value="Chromosome I"/>
</dbReference>
<dbReference type="NCBIfam" id="NF009888">
    <property type="entry name" value="PRK13348.1"/>
    <property type="match status" value="1"/>
</dbReference>
<dbReference type="Pfam" id="PF03466">
    <property type="entry name" value="LysR_substrate"/>
    <property type="match status" value="1"/>
</dbReference>
<keyword evidence="3" id="KW-0805">Transcription regulation</keyword>
<keyword evidence="5" id="KW-0010">Activator</keyword>
<dbReference type="InterPro" id="IPR036390">
    <property type="entry name" value="WH_DNA-bd_sf"/>
</dbReference>
<dbReference type="SUPFAM" id="SSF46785">
    <property type="entry name" value="Winged helix' DNA-binding domain"/>
    <property type="match status" value="1"/>
</dbReference>
<dbReference type="InterPro" id="IPR000847">
    <property type="entry name" value="LysR_HTH_N"/>
</dbReference>
<evidence type="ECO:0000256" key="2">
    <source>
        <dbReference type="ARBA" id="ARBA00022491"/>
    </source>
</evidence>
<dbReference type="SUPFAM" id="SSF53850">
    <property type="entry name" value="Periplasmic binding protein-like II"/>
    <property type="match status" value="1"/>
</dbReference>
<dbReference type="InterPro" id="IPR005119">
    <property type="entry name" value="LysR_subst-bd"/>
</dbReference>
<dbReference type="InterPro" id="IPR017685">
    <property type="entry name" value="ArgP"/>
</dbReference>
<dbReference type="NCBIfam" id="TIGR03298">
    <property type="entry name" value="argP"/>
    <property type="match status" value="1"/>
</dbReference>
<dbReference type="FunFam" id="1.10.10.10:FF:000456">
    <property type="entry name" value="LysR family transcriptional regulator ArgP"/>
    <property type="match status" value="1"/>
</dbReference>
<reference evidence="10" key="1">
    <citation type="submission" date="2016-06" db="EMBL/GenBank/DDBJ databases">
        <authorList>
            <person name="Varghese N."/>
            <person name="Submissions Spin"/>
        </authorList>
    </citation>
    <scope>NUCLEOTIDE SEQUENCE [LARGE SCALE GENOMIC DNA]</scope>
    <source>
        <strain evidence="10">DSM 43816</strain>
    </source>
</reference>
<feature type="domain" description="HTH lysR-type" evidence="8">
    <location>
        <begin position="4"/>
        <end position="60"/>
    </location>
</feature>
<evidence type="ECO:0000256" key="5">
    <source>
        <dbReference type="ARBA" id="ARBA00023159"/>
    </source>
</evidence>
<dbReference type="EMBL" id="LT607413">
    <property type="protein sequence ID" value="SCE81884.1"/>
    <property type="molecule type" value="Genomic_DNA"/>
</dbReference>
<keyword evidence="4" id="KW-0238">DNA-binding</keyword>
<evidence type="ECO:0000256" key="6">
    <source>
        <dbReference type="ARBA" id="ARBA00023163"/>
    </source>
</evidence>
<evidence type="ECO:0000313" key="9">
    <source>
        <dbReference type="EMBL" id="SCE81884.1"/>
    </source>
</evidence>
<keyword evidence="10" id="KW-1185">Reference proteome</keyword>
<evidence type="ECO:0000256" key="1">
    <source>
        <dbReference type="ARBA" id="ARBA00009437"/>
    </source>
</evidence>
<dbReference type="NCBIfam" id="NF002964">
    <property type="entry name" value="PRK03635.1"/>
    <property type="match status" value="1"/>
</dbReference>
<dbReference type="PROSITE" id="PS50931">
    <property type="entry name" value="HTH_LYSR"/>
    <property type="match status" value="1"/>
</dbReference>
<sequence>MSGLDPAQLRTFAAVIGEGSFEAAAALLHVTPSAVSQRIKALEEAVGQVLVRRAKPCRATTAGQPLLRLAGQVALLEQEALAEARAPLAGGRERVRVAVVVNADSLATWFPAALARLPTDLSCSFDLRQDDQEHTARLLRDGTVTAAVTAEREPVQGCRSQPLGAMRYLALAAPGFAARHLTDGLTPAALAEAPVVVFDRKDRIQHRFVETVTGQRLDPPVHYVPSVPAFGAAIRLGLGWGLVPEQLARDDLAGGHCVDLAPGRHLDVPLYWQHWRLEATVLGALTTAVHAVAAESLR</sequence>
<dbReference type="InterPro" id="IPR036388">
    <property type="entry name" value="WH-like_DNA-bd_sf"/>
</dbReference>
<evidence type="ECO:0000256" key="3">
    <source>
        <dbReference type="ARBA" id="ARBA00023015"/>
    </source>
</evidence>
<dbReference type="InterPro" id="IPR050176">
    <property type="entry name" value="LTTR"/>
</dbReference>
<evidence type="ECO:0000256" key="7">
    <source>
        <dbReference type="ARBA" id="ARBA00074218"/>
    </source>
</evidence>
<keyword evidence="2" id="KW-0678">Repressor</keyword>
<organism evidence="9 10">
    <name type="scientific">Micromonospora echinospora</name>
    <name type="common">Micromonospora purpurea</name>
    <dbReference type="NCBI Taxonomy" id="1877"/>
    <lineage>
        <taxon>Bacteria</taxon>
        <taxon>Bacillati</taxon>
        <taxon>Actinomycetota</taxon>
        <taxon>Actinomycetes</taxon>
        <taxon>Micromonosporales</taxon>
        <taxon>Micromonosporaceae</taxon>
        <taxon>Micromonospora</taxon>
    </lineage>
</organism>
<proteinExistence type="inferred from homology"/>
<dbReference type="GO" id="GO:0003677">
    <property type="term" value="F:DNA binding"/>
    <property type="evidence" value="ECO:0007669"/>
    <property type="project" value="UniProtKB-KW"/>
</dbReference>
<dbReference type="Gene3D" id="1.10.10.10">
    <property type="entry name" value="Winged helix-like DNA-binding domain superfamily/Winged helix DNA-binding domain"/>
    <property type="match status" value="1"/>
</dbReference>
<dbReference type="Pfam" id="PF00126">
    <property type="entry name" value="HTH_1"/>
    <property type="match status" value="1"/>
</dbReference>
<dbReference type="PANTHER" id="PTHR30579:SF2">
    <property type="entry name" value="HTH-TYPE TRANSCRIPTIONAL REGULATOR ARGP"/>
    <property type="match status" value="1"/>
</dbReference>
<evidence type="ECO:0000256" key="4">
    <source>
        <dbReference type="ARBA" id="ARBA00023125"/>
    </source>
</evidence>